<dbReference type="InterPro" id="IPR006311">
    <property type="entry name" value="TAT_signal"/>
</dbReference>
<protein>
    <recommendedName>
        <fullName evidence="6">LPXTG cell wall anchor domain-containing protein</fullName>
    </recommendedName>
</protein>
<evidence type="ECO:0000256" key="2">
    <source>
        <dbReference type="SAM" id="Phobius"/>
    </source>
</evidence>
<evidence type="ECO:0000313" key="4">
    <source>
        <dbReference type="EMBL" id="NAS21083.1"/>
    </source>
</evidence>
<evidence type="ECO:0000256" key="1">
    <source>
        <dbReference type="SAM" id="MobiDB-lite"/>
    </source>
</evidence>
<feature type="compositionally biased region" description="Acidic residues" evidence="1">
    <location>
        <begin position="40"/>
        <end position="54"/>
    </location>
</feature>
<feature type="chain" id="PRO_5028847896" description="LPXTG cell wall anchor domain-containing protein" evidence="3">
    <location>
        <begin position="32"/>
        <end position="159"/>
    </location>
</feature>
<dbReference type="PROSITE" id="PS51318">
    <property type="entry name" value="TAT"/>
    <property type="match status" value="1"/>
</dbReference>
<name>A0A7C9JBY7_9ACTN</name>
<evidence type="ECO:0000313" key="5">
    <source>
        <dbReference type="Proteomes" id="UP000479526"/>
    </source>
</evidence>
<evidence type="ECO:0000256" key="3">
    <source>
        <dbReference type="SAM" id="SignalP"/>
    </source>
</evidence>
<dbReference type="Proteomes" id="UP000479526">
    <property type="component" value="Unassembled WGS sequence"/>
</dbReference>
<accession>A0A7C9JBY7</accession>
<feature type="signal peptide" evidence="3">
    <location>
        <begin position="1"/>
        <end position="31"/>
    </location>
</feature>
<evidence type="ECO:0008006" key="6">
    <source>
        <dbReference type="Google" id="ProtNLM"/>
    </source>
</evidence>
<proteinExistence type="predicted"/>
<reference evidence="4 5" key="1">
    <citation type="submission" date="2020-01" db="EMBL/GenBank/DDBJ databases">
        <title>Herbidospora sp. NEAU-GS84 nov., a novel actinomycete isolated from soil.</title>
        <authorList>
            <person name="Han L."/>
        </authorList>
    </citation>
    <scope>NUCLEOTIDE SEQUENCE [LARGE SCALE GENOMIC DNA]</scope>
    <source>
        <strain evidence="4 5">NEAU-GS84</strain>
    </source>
</reference>
<keyword evidence="2" id="KW-1133">Transmembrane helix</keyword>
<comment type="caution">
    <text evidence="4">The sequence shown here is derived from an EMBL/GenBank/DDBJ whole genome shotgun (WGS) entry which is preliminary data.</text>
</comment>
<dbReference type="RefSeq" id="WP_161478508.1">
    <property type="nucleotide sequence ID" value="NZ_WXEW01000001.1"/>
</dbReference>
<feature type="region of interest" description="Disordered" evidence="1">
    <location>
        <begin position="35"/>
        <end position="117"/>
    </location>
</feature>
<keyword evidence="3" id="KW-0732">Signal</keyword>
<gene>
    <name evidence="4" type="ORF">GT755_05200</name>
</gene>
<dbReference type="AlphaFoldDB" id="A0A7C9JBY7"/>
<organism evidence="4 5">
    <name type="scientific">Herbidospora solisilvae</name>
    <dbReference type="NCBI Taxonomy" id="2696284"/>
    <lineage>
        <taxon>Bacteria</taxon>
        <taxon>Bacillati</taxon>
        <taxon>Actinomycetota</taxon>
        <taxon>Actinomycetes</taxon>
        <taxon>Streptosporangiales</taxon>
        <taxon>Streptosporangiaceae</taxon>
        <taxon>Herbidospora</taxon>
    </lineage>
</organism>
<feature type="compositionally biased region" description="Acidic residues" evidence="1">
    <location>
        <begin position="68"/>
        <end position="82"/>
    </location>
</feature>
<sequence length="159" mass="16041">MNLEARRALLALAAFATVGGATIALPATAHAAATWTATTADDDDDDDRRDDDDDRPSGGVDTGKGGTSDDDDDDRGDDDDDDRPSGGVETGKGGTQDDDDDDRPSGGVDTGMGGTADVRFISAEEGTSAWVPLGIAGMAGVGAATGLVVLARRRQGAES</sequence>
<keyword evidence="2" id="KW-0812">Transmembrane</keyword>
<keyword evidence="5" id="KW-1185">Reference proteome</keyword>
<keyword evidence="2" id="KW-0472">Membrane</keyword>
<feature type="transmembrane region" description="Helical" evidence="2">
    <location>
        <begin position="129"/>
        <end position="151"/>
    </location>
</feature>
<dbReference type="EMBL" id="WXEW01000001">
    <property type="protein sequence ID" value="NAS21083.1"/>
    <property type="molecule type" value="Genomic_DNA"/>
</dbReference>